<keyword evidence="4 10" id="KW-0812">Transmembrane</keyword>
<dbReference type="GO" id="GO:0005886">
    <property type="term" value="C:plasma membrane"/>
    <property type="evidence" value="ECO:0007669"/>
    <property type="project" value="UniProtKB-SubCell"/>
</dbReference>
<keyword evidence="15" id="KW-1185">Reference proteome</keyword>
<feature type="domain" description="CBS" evidence="12">
    <location>
        <begin position="272"/>
        <end position="329"/>
    </location>
</feature>
<evidence type="ECO:0000256" key="1">
    <source>
        <dbReference type="ARBA" id="ARBA00004651"/>
    </source>
</evidence>
<proteinExistence type="inferred from homology"/>
<keyword evidence="5" id="KW-0677">Repeat</keyword>
<dbReference type="AlphaFoldDB" id="H0UIJ2"/>
<evidence type="ECO:0000256" key="2">
    <source>
        <dbReference type="ARBA" id="ARBA00006337"/>
    </source>
</evidence>
<evidence type="ECO:0000256" key="10">
    <source>
        <dbReference type="PROSITE-ProRule" id="PRU01193"/>
    </source>
</evidence>
<dbReference type="OrthoDB" id="9798188at2"/>
<sequence length="422" mass="46668">MSGDIPHQCGLVLVLLVFSALYSGAETAITSASPAKLLSIKEDHPFVGRFVDWVINQRQQVLTTILIANNLVNIAATTVGAVIAARLAPFGGAYWAVVVMTMLIVILGEALPKSIALVRPASALPFLLPIVRLTCLVLMPFVWLMTWIVKLLSAVFRVNMTLENSLVTREEIEQVVKIGEASGVLEADERRMIDGIISFEETRVSEVMVPRTDMDLLEATDSIDEVVEFAGQCGRSRIPVYEDTPDNIVGILYVKDLLALLHKGEAVTLAAIMRKPLFVPETMKLQDLFSIMRSQRVHLAIAVDEYGGTAGLVTLEDMLEEIVGEIQDEYDQEKTPVEKIGDGKYRVQGTVCLEDFGKAVEYPFESEEVDTVGGFVLDQFGNFPRQGDTISLPDWDVEVTELEDHRITEVIFTRRHEGSDGE</sequence>
<dbReference type="InterPro" id="IPR005170">
    <property type="entry name" value="Transptr-assoc_dom"/>
</dbReference>
<accession>H0UIJ2</accession>
<evidence type="ECO:0000256" key="5">
    <source>
        <dbReference type="ARBA" id="ARBA00022737"/>
    </source>
</evidence>
<organism evidence="14 15">
    <name type="scientific">Jonquetella anthropi DSM 22815</name>
    <dbReference type="NCBI Taxonomy" id="885272"/>
    <lineage>
        <taxon>Bacteria</taxon>
        <taxon>Thermotogati</taxon>
        <taxon>Synergistota</taxon>
        <taxon>Synergistia</taxon>
        <taxon>Synergistales</taxon>
        <taxon>Dethiosulfovibrionaceae</taxon>
        <taxon>Jonquetella</taxon>
    </lineage>
</organism>
<dbReference type="InterPro" id="IPR000644">
    <property type="entry name" value="CBS_dom"/>
</dbReference>
<dbReference type="Pfam" id="PF00571">
    <property type="entry name" value="CBS"/>
    <property type="match status" value="2"/>
</dbReference>
<dbReference type="InterPro" id="IPR002550">
    <property type="entry name" value="CNNM"/>
</dbReference>
<dbReference type="InterPro" id="IPR016169">
    <property type="entry name" value="FAD-bd_PCMH_sub2"/>
</dbReference>
<dbReference type="SUPFAM" id="SSF56176">
    <property type="entry name" value="FAD-binding/transporter-associated domain-like"/>
    <property type="match status" value="1"/>
</dbReference>
<dbReference type="Pfam" id="PF03471">
    <property type="entry name" value="CorC_HlyC"/>
    <property type="match status" value="1"/>
</dbReference>
<dbReference type="Pfam" id="PF01595">
    <property type="entry name" value="CNNM"/>
    <property type="match status" value="1"/>
</dbReference>
<dbReference type="HOGENOM" id="CLU_015237_4_1_0"/>
<comment type="similarity">
    <text evidence="2">Belongs to the UPF0053 family.</text>
</comment>
<dbReference type="PANTHER" id="PTHR22777:SF32">
    <property type="entry name" value="UPF0053 INNER MEMBRANE PROTEIN YFJD"/>
    <property type="match status" value="1"/>
</dbReference>
<evidence type="ECO:0000256" key="11">
    <source>
        <dbReference type="SAM" id="Phobius"/>
    </source>
</evidence>
<dbReference type="InterPro" id="IPR036318">
    <property type="entry name" value="FAD-bd_PCMH-like_sf"/>
</dbReference>
<evidence type="ECO:0000313" key="14">
    <source>
        <dbReference type="EMBL" id="EHM12700.1"/>
    </source>
</evidence>
<feature type="domain" description="CBS" evidence="12">
    <location>
        <begin position="208"/>
        <end position="267"/>
    </location>
</feature>
<protein>
    <submittedName>
        <fullName evidence="14">CBS domain-containing protein</fullName>
    </submittedName>
</protein>
<comment type="subcellular location">
    <subcellularLocation>
        <location evidence="1">Cell membrane</location>
        <topology evidence="1">Multi-pass membrane protein</topology>
    </subcellularLocation>
</comment>
<evidence type="ECO:0000256" key="6">
    <source>
        <dbReference type="ARBA" id="ARBA00022989"/>
    </source>
</evidence>
<gene>
    <name evidence="14" type="ORF">JonanDRAFT_0278</name>
</gene>
<dbReference type="SMART" id="SM01091">
    <property type="entry name" value="CorC_HlyC"/>
    <property type="match status" value="1"/>
</dbReference>
<name>H0UIJ2_9BACT</name>
<feature type="domain" description="CNNM transmembrane" evidence="13">
    <location>
        <begin position="1"/>
        <end position="189"/>
    </location>
</feature>
<dbReference type="GO" id="GO:0050660">
    <property type="term" value="F:flavin adenine dinucleotide binding"/>
    <property type="evidence" value="ECO:0007669"/>
    <property type="project" value="InterPro"/>
</dbReference>
<dbReference type="eggNOG" id="COG1253">
    <property type="taxonomic scope" value="Bacteria"/>
</dbReference>
<dbReference type="Gene3D" id="3.10.580.10">
    <property type="entry name" value="CBS-domain"/>
    <property type="match status" value="1"/>
</dbReference>
<evidence type="ECO:0000256" key="3">
    <source>
        <dbReference type="ARBA" id="ARBA00022475"/>
    </source>
</evidence>
<feature type="transmembrane region" description="Helical" evidence="11">
    <location>
        <begin position="123"/>
        <end position="149"/>
    </location>
</feature>
<dbReference type="RefSeq" id="WP_008522497.1">
    <property type="nucleotide sequence ID" value="NZ_CM001376.1"/>
</dbReference>
<dbReference type="STRING" id="885272.JonanDRAFT_0278"/>
<evidence type="ECO:0000259" key="12">
    <source>
        <dbReference type="PROSITE" id="PS51371"/>
    </source>
</evidence>
<reference evidence="14 15" key="1">
    <citation type="submission" date="2011-11" db="EMBL/GenBank/DDBJ databases">
        <title>The Noncontiguous Finished genome of Jonquetella anthropi DSM 22815.</title>
        <authorList>
            <consortium name="US DOE Joint Genome Institute (JGI-PGF)"/>
            <person name="Lucas S."/>
            <person name="Copeland A."/>
            <person name="Lapidus A."/>
            <person name="Glavina del Rio T."/>
            <person name="Dalin E."/>
            <person name="Tice H."/>
            <person name="Bruce D."/>
            <person name="Goodwin L."/>
            <person name="Pitluck S."/>
            <person name="Peters L."/>
            <person name="Mikhailova N."/>
            <person name="Held B."/>
            <person name="Kyrpides N."/>
            <person name="Mavromatis K."/>
            <person name="Ivanova N."/>
            <person name="Markowitz V."/>
            <person name="Cheng J.-F."/>
            <person name="Hugenholtz P."/>
            <person name="Woyke T."/>
            <person name="Wu D."/>
            <person name="Gronow S."/>
            <person name="Wellnitz S."/>
            <person name="Brambilla E."/>
            <person name="Klenk H.-P."/>
            <person name="Eisen J.A."/>
        </authorList>
    </citation>
    <scope>NUCLEOTIDE SEQUENCE [LARGE SCALE GENOMIC DNA]</scope>
    <source>
        <strain evidence="14 15">DSM 22815</strain>
    </source>
</reference>
<evidence type="ECO:0000259" key="13">
    <source>
        <dbReference type="PROSITE" id="PS51846"/>
    </source>
</evidence>
<dbReference type="PROSITE" id="PS51371">
    <property type="entry name" value="CBS"/>
    <property type="match status" value="2"/>
</dbReference>
<dbReference type="Gene3D" id="3.30.465.10">
    <property type="match status" value="1"/>
</dbReference>
<evidence type="ECO:0000256" key="4">
    <source>
        <dbReference type="ARBA" id="ARBA00022692"/>
    </source>
</evidence>
<dbReference type="SUPFAM" id="SSF54631">
    <property type="entry name" value="CBS-domain pair"/>
    <property type="match status" value="1"/>
</dbReference>
<keyword evidence="8 10" id="KW-0472">Membrane</keyword>
<keyword evidence="6 10" id="KW-1133">Transmembrane helix</keyword>
<dbReference type="Proteomes" id="UP000003806">
    <property type="component" value="Chromosome"/>
</dbReference>
<evidence type="ECO:0000256" key="7">
    <source>
        <dbReference type="ARBA" id="ARBA00023122"/>
    </source>
</evidence>
<keyword evidence="3" id="KW-1003">Cell membrane</keyword>
<keyword evidence="7 9" id="KW-0129">CBS domain</keyword>
<evidence type="ECO:0000256" key="9">
    <source>
        <dbReference type="PROSITE-ProRule" id="PRU00703"/>
    </source>
</evidence>
<feature type="transmembrane region" description="Helical" evidence="11">
    <location>
        <begin position="63"/>
        <end position="85"/>
    </location>
</feature>
<dbReference type="CDD" id="cd04590">
    <property type="entry name" value="CBS_pair_CorC_HlyC_assoc"/>
    <property type="match status" value="1"/>
</dbReference>
<dbReference type="InterPro" id="IPR044751">
    <property type="entry name" value="Ion_transp-like_CBS"/>
</dbReference>
<dbReference type="EMBL" id="CM001376">
    <property type="protein sequence ID" value="EHM12700.1"/>
    <property type="molecule type" value="Genomic_DNA"/>
</dbReference>
<dbReference type="SMART" id="SM00116">
    <property type="entry name" value="CBS"/>
    <property type="match status" value="2"/>
</dbReference>
<dbReference type="FunFam" id="3.10.580.10:FF:000002">
    <property type="entry name" value="Magnesium/cobalt efflux protein CorC"/>
    <property type="match status" value="1"/>
</dbReference>
<dbReference type="InterPro" id="IPR046342">
    <property type="entry name" value="CBS_dom_sf"/>
</dbReference>
<evidence type="ECO:0000256" key="8">
    <source>
        <dbReference type="ARBA" id="ARBA00023136"/>
    </source>
</evidence>
<dbReference type="PROSITE" id="PS51846">
    <property type="entry name" value="CNNM"/>
    <property type="match status" value="1"/>
</dbReference>
<feature type="transmembrane region" description="Helical" evidence="11">
    <location>
        <begin position="92"/>
        <end position="111"/>
    </location>
</feature>
<evidence type="ECO:0000313" key="15">
    <source>
        <dbReference type="Proteomes" id="UP000003806"/>
    </source>
</evidence>
<dbReference type="PANTHER" id="PTHR22777">
    <property type="entry name" value="HEMOLYSIN-RELATED"/>
    <property type="match status" value="1"/>
</dbReference>